<keyword evidence="2" id="KW-1185">Reference proteome</keyword>
<dbReference type="EMBL" id="UGQB01000004">
    <property type="protein sequence ID" value="STZ08599.1"/>
    <property type="molecule type" value="Genomic_DNA"/>
</dbReference>
<sequence>MTTVRKDFSRQGAIYLAETLGDGKRGDARWIGDTGTVSLSINEEQEVRKDNYTGQRATSVVVRTGLEISIEMNIRYADAENLALGLHGKTKTIAGGSVTDEVFPQTEAGRVILLEHGAISSLVISDNGGKTLSENTHYRIRSDKGGVIEILDLASFTQPLKANYTYGGSKNLSVLTVKPKPVYLLMDSINTVDNSRERLHLYKVEFAPLANLGLIDESLGEITLQGKCLLDSVYQQDPDLGGYGKIELLD</sequence>
<reference evidence="1 2" key="1">
    <citation type="submission" date="2018-06" db="EMBL/GenBank/DDBJ databases">
        <authorList>
            <consortium name="Pathogen Informatics"/>
            <person name="Doyle S."/>
        </authorList>
    </citation>
    <scope>NUCLEOTIDE SEQUENCE [LARGE SCALE GENOMIC DNA]</scope>
    <source>
        <strain evidence="1 2">NCTC12877</strain>
    </source>
</reference>
<organism evidence="1 2">
    <name type="scientific">Moraxella caprae</name>
    <dbReference type="NCBI Taxonomy" id="90240"/>
    <lineage>
        <taxon>Bacteria</taxon>
        <taxon>Pseudomonadati</taxon>
        <taxon>Pseudomonadota</taxon>
        <taxon>Gammaproteobacteria</taxon>
        <taxon>Moraxellales</taxon>
        <taxon>Moraxellaceae</taxon>
        <taxon>Moraxella</taxon>
    </lineage>
</organism>
<dbReference type="Proteomes" id="UP000254065">
    <property type="component" value="Unassembled WGS sequence"/>
</dbReference>
<accession>A0A378R1E1</accession>
<protein>
    <submittedName>
        <fullName evidence="1">Uncharacterized protein</fullName>
    </submittedName>
</protein>
<dbReference type="STRING" id="1122244.GCA_000426885_00011"/>
<name>A0A378R1E1_9GAMM</name>
<dbReference type="OrthoDB" id="6657992at2"/>
<evidence type="ECO:0000313" key="2">
    <source>
        <dbReference type="Proteomes" id="UP000254065"/>
    </source>
</evidence>
<dbReference type="InterPro" id="IPR016893">
    <property type="entry name" value="UCP028589"/>
</dbReference>
<dbReference type="RefSeq" id="WP_029101987.1">
    <property type="nucleotide sequence ID" value="NZ_UGQB01000004.1"/>
</dbReference>
<proteinExistence type="predicted"/>
<dbReference type="PIRSF" id="PIRSF028589">
    <property type="entry name" value="UCP028589"/>
    <property type="match status" value="1"/>
</dbReference>
<dbReference type="AlphaFoldDB" id="A0A378R1E1"/>
<gene>
    <name evidence="1" type="ORF">NCTC12877_01603</name>
</gene>
<evidence type="ECO:0000313" key="1">
    <source>
        <dbReference type="EMBL" id="STZ08599.1"/>
    </source>
</evidence>